<accession>A0A6J7J358</accession>
<dbReference type="PANTHER" id="PTHR10371:SF3">
    <property type="entry name" value="NADH DEHYDROGENASE [UBIQUINONE] FLAVOPROTEIN 2, MITOCHONDRIAL"/>
    <property type="match status" value="1"/>
</dbReference>
<keyword evidence="4" id="KW-0408">Iron</keyword>
<dbReference type="PANTHER" id="PTHR10371">
    <property type="entry name" value="NADH DEHYDROGENASE UBIQUINONE FLAVOPROTEIN 2, MITOCHONDRIAL"/>
    <property type="match status" value="1"/>
</dbReference>
<evidence type="ECO:0000256" key="1">
    <source>
        <dbReference type="ARBA" id="ARBA00010643"/>
    </source>
</evidence>
<dbReference type="Gene3D" id="3.40.30.10">
    <property type="entry name" value="Glutaredoxin"/>
    <property type="match status" value="1"/>
</dbReference>
<dbReference type="InterPro" id="IPR042128">
    <property type="entry name" value="NuoE_dom"/>
</dbReference>
<protein>
    <submittedName>
        <fullName evidence="8">Unannotated protein</fullName>
    </submittedName>
</protein>
<organism evidence="8">
    <name type="scientific">freshwater metagenome</name>
    <dbReference type="NCBI Taxonomy" id="449393"/>
    <lineage>
        <taxon>unclassified sequences</taxon>
        <taxon>metagenomes</taxon>
        <taxon>ecological metagenomes</taxon>
    </lineage>
</organism>
<evidence type="ECO:0000256" key="7">
    <source>
        <dbReference type="SAM" id="MobiDB-lite"/>
    </source>
</evidence>
<name>A0A6J7J358_9ZZZZ</name>
<dbReference type="CDD" id="cd03064">
    <property type="entry name" value="TRX_Fd_NuoE"/>
    <property type="match status" value="1"/>
</dbReference>
<dbReference type="GO" id="GO:0046872">
    <property type="term" value="F:metal ion binding"/>
    <property type="evidence" value="ECO:0007669"/>
    <property type="project" value="UniProtKB-KW"/>
</dbReference>
<keyword evidence="2" id="KW-0001">2Fe-2S</keyword>
<feature type="compositionally biased region" description="Basic and acidic residues" evidence="7">
    <location>
        <begin position="1"/>
        <end position="11"/>
    </location>
</feature>
<evidence type="ECO:0000256" key="6">
    <source>
        <dbReference type="ARBA" id="ARBA00034078"/>
    </source>
</evidence>
<dbReference type="GO" id="GO:0051537">
    <property type="term" value="F:2 iron, 2 sulfur cluster binding"/>
    <property type="evidence" value="ECO:0007669"/>
    <property type="project" value="UniProtKB-KW"/>
</dbReference>
<comment type="similarity">
    <text evidence="1">Belongs to the complex I 24 kDa subunit family.</text>
</comment>
<dbReference type="FunFam" id="1.10.10.1590:FF:000001">
    <property type="entry name" value="NADH-quinone oxidoreductase subunit E"/>
    <property type="match status" value="1"/>
</dbReference>
<feature type="region of interest" description="Disordered" evidence="7">
    <location>
        <begin position="1"/>
        <end position="35"/>
    </location>
</feature>
<reference evidence="8" key="1">
    <citation type="submission" date="2020-05" db="EMBL/GenBank/DDBJ databases">
        <authorList>
            <person name="Chiriac C."/>
            <person name="Salcher M."/>
            <person name="Ghai R."/>
            <person name="Kavagutti S V."/>
        </authorList>
    </citation>
    <scope>NUCLEOTIDE SEQUENCE</scope>
</reference>
<keyword evidence="3" id="KW-0479">Metal-binding</keyword>
<dbReference type="GO" id="GO:0003954">
    <property type="term" value="F:NADH dehydrogenase activity"/>
    <property type="evidence" value="ECO:0007669"/>
    <property type="project" value="TreeGrafter"/>
</dbReference>
<evidence type="ECO:0000313" key="8">
    <source>
        <dbReference type="EMBL" id="CAB4937753.1"/>
    </source>
</evidence>
<sequence length="213" mass="23020">MSDVQRFEHGSRVPGWDDAADLTKDPAVIPDPQTTPVPAELRTQIEAEMARYPAGRERAATIPALWAVQRHYGWCTPEGIVQAACVLEMTPAELIAVATFYDMFETRPVGRNTVYVCTNISCSLCGADELLAALRDEIGEDPDVNLRGFECLGACDIAPMASVNGAYIGPISLDEVPELARQIREGAEPLPAKRLVLRPSADPKVSASTPEDA</sequence>
<evidence type="ECO:0000256" key="5">
    <source>
        <dbReference type="ARBA" id="ARBA00023014"/>
    </source>
</evidence>
<comment type="cofactor">
    <cofactor evidence="6">
        <name>[2Fe-2S] cluster</name>
        <dbReference type="ChEBI" id="CHEBI:190135"/>
    </cofactor>
</comment>
<dbReference type="InterPro" id="IPR041921">
    <property type="entry name" value="NuoE_N"/>
</dbReference>
<dbReference type="Pfam" id="PF01257">
    <property type="entry name" value="2Fe-2S_thioredx"/>
    <property type="match status" value="1"/>
</dbReference>
<dbReference type="Gene3D" id="1.10.10.1590">
    <property type="entry name" value="NADH-quinone oxidoreductase subunit E"/>
    <property type="match status" value="1"/>
</dbReference>
<dbReference type="SUPFAM" id="SSF52833">
    <property type="entry name" value="Thioredoxin-like"/>
    <property type="match status" value="1"/>
</dbReference>
<dbReference type="InterPro" id="IPR036249">
    <property type="entry name" value="Thioredoxin-like_sf"/>
</dbReference>
<dbReference type="AlphaFoldDB" id="A0A6J7J358"/>
<evidence type="ECO:0000256" key="2">
    <source>
        <dbReference type="ARBA" id="ARBA00022714"/>
    </source>
</evidence>
<keyword evidence="5" id="KW-0411">Iron-sulfur</keyword>
<evidence type="ECO:0000256" key="3">
    <source>
        <dbReference type="ARBA" id="ARBA00022723"/>
    </source>
</evidence>
<dbReference type="EMBL" id="CAFBMX010000008">
    <property type="protein sequence ID" value="CAB4937753.1"/>
    <property type="molecule type" value="Genomic_DNA"/>
</dbReference>
<proteinExistence type="inferred from homology"/>
<gene>
    <name evidence="8" type="ORF">UFOPK3674_01597</name>
</gene>
<evidence type="ECO:0000256" key="4">
    <source>
        <dbReference type="ARBA" id="ARBA00023004"/>
    </source>
</evidence>